<keyword evidence="4 7" id="KW-0378">Hydrolase</keyword>
<evidence type="ECO:0000256" key="5">
    <source>
        <dbReference type="ARBA" id="ARBA00023277"/>
    </source>
</evidence>
<proteinExistence type="inferred from homology"/>
<evidence type="ECO:0000256" key="10">
    <source>
        <dbReference type="PIRSR" id="PIRSR004682-4"/>
    </source>
</evidence>
<feature type="active site" description="Proton donor" evidence="8">
    <location>
        <position position="10"/>
    </location>
</feature>
<dbReference type="Gene3D" id="3.40.50.1000">
    <property type="entry name" value="HAD superfamily/HAD-like"/>
    <property type="match status" value="1"/>
</dbReference>
<dbReference type="InterPro" id="IPR023214">
    <property type="entry name" value="HAD_sf"/>
</dbReference>
<evidence type="ECO:0000313" key="12">
    <source>
        <dbReference type="Proteomes" id="UP000184184"/>
    </source>
</evidence>
<evidence type="ECO:0000256" key="6">
    <source>
        <dbReference type="ARBA" id="ARBA00031828"/>
    </source>
</evidence>
<dbReference type="InterPro" id="IPR006439">
    <property type="entry name" value="HAD-SF_hydro_IA"/>
</dbReference>
<feature type="site" description="Stabilizes the phosphoryl group" evidence="9">
    <location>
        <position position="49"/>
    </location>
</feature>
<keyword evidence="2 7" id="KW-0963">Cytoplasm</keyword>
<reference evidence="11 12" key="1">
    <citation type="submission" date="2016-11" db="EMBL/GenBank/DDBJ databases">
        <authorList>
            <person name="Jaros S."/>
            <person name="Januszkiewicz K."/>
            <person name="Wedrychowicz H."/>
        </authorList>
    </citation>
    <scope>NUCLEOTIDE SEQUENCE [LARGE SCALE GENOMIC DNA]</scope>
    <source>
        <strain evidence="11 12">CGMCC 1.10681</strain>
    </source>
</reference>
<keyword evidence="12" id="KW-1185">Reference proteome</keyword>
<keyword evidence="10" id="KW-0460">Magnesium</keyword>
<dbReference type="Proteomes" id="UP000184184">
    <property type="component" value="Unassembled WGS sequence"/>
</dbReference>
<dbReference type="PIRSF" id="PIRSF004682">
    <property type="entry name" value="GmhB"/>
    <property type="match status" value="1"/>
</dbReference>
<dbReference type="NCBIfam" id="TIGR01662">
    <property type="entry name" value="HAD-SF-IIIA"/>
    <property type="match status" value="1"/>
</dbReference>
<comment type="subcellular location">
    <subcellularLocation>
        <location evidence="1 7">Cytoplasm</location>
    </subcellularLocation>
</comment>
<comment type="cofactor">
    <cofactor evidence="10">
        <name>Zn(2+)</name>
        <dbReference type="ChEBI" id="CHEBI:29105"/>
    </cofactor>
</comment>
<feature type="active site" description="Nucleophile" evidence="8">
    <location>
        <position position="8"/>
    </location>
</feature>
<dbReference type="SUPFAM" id="SSF56784">
    <property type="entry name" value="HAD-like"/>
    <property type="match status" value="1"/>
</dbReference>
<dbReference type="PANTHER" id="PTHR42891">
    <property type="entry name" value="D-GLYCERO-BETA-D-MANNO-HEPTOSE-1,7-BISPHOSPHATE 7-PHOSPHATASE"/>
    <property type="match status" value="1"/>
</dbReference>
<comment type="similarity">
    <text evidence="7">Belongs to the gmhB family.</text>
</comment>
<comment type="cofactor">
    <cofactor evidence="10">
        <name>Mg(2+)</name>
        <dbReference type="ChEBI" id="CHEBI:18420"/>
    </cofactor>
</comment>
<accession>A0A1M7ITS8</accession>
<evidence type="ECO:0000256" key="8">
    <source>
        <dbReference type="PIRSR" id="PIRSR004682-1"/>
    </source>
</evidence>
<evidence type="ECO:0000256" key="9">
    <source>
        <dbReference type="PIRSR" id="PIRSR004682-3"/>
    </source>
</evidence>
<dbReference type="EC" id="3.1.3.-" evidence="7"/>
<feature type="binding site" evidence="10">
    <location>
        <position position="79"/>
    </location>
    <ligand>
        <name>Zn(2+)</name>
        <dbReference type="ChEBI" id="CHEBI:29105"/>
    </ligand>
</feature>
<dbReference type="InterPro" id="IPR036412">
    <property type="entry name" value="HAD-like_sf"/>
</dbReference>
<keyword evidence="3 10" id="KW-0479">Metal-binding</keyword>
<dbReference type="NCBIfam" id="TIGR01549">
    <property type="entry name" value="HAD-SF-IA-v1"/>
    <property type="match status" value="1"/>
</dbReference>
<dbReference type="InterPro" id="IPR006543">
    <property type="entry name" value="Histidinol-phos"/>
</dbReference>
<gene>
    <name evidence="11" type="ORF">SAMN05216179_0150</name>
</gene>
<dbReference type="PANTHER" id="PTHR42891:SF1">
    <property type="entry name" value="D-GLYCERO-BETA-D-MANNO-HEPTOSE-1,7-BISPHOSPHATE 7-PHOSPHATASE"/>
    <property type="match status" value="1"/>
</dbReference>
<evidence type="ECO:0000256" key="3">
    <source>
        <dbReference type="ARBA" id="ARBA00022723"/>
    </source>
</evidence>
<feature type="binding site" evidence="10">
    <location>
        <position position="89"/>
    </location>
    <ligand>
        <name>Zn(2+)</name>
        <dbReference type="ChEBI" id="CHEBI:29105"/>
    </ligand>
</feature>
<keyword evidence="5 7" id="KW-0119">Carbohydrate metabolism</keyword>
<dbReference type="GO" id="GO:0005975">
    <property type="term" value="P:carbohydrate metabolic process"/>
    <property type="evidence" value="ECO:0007669"/>
    <property type="project" value="InterPro"/>
</dbReference>
<feature type="binding site" evidence="10">
    <location>
        <position position="116"/>
    </location>
    <ligand>
        <name>Mg(2+)</name>
        <dbReference type="ChEBI" id="CHEBI:18420"/>
    </ligand>
</feature>
<evidence type="ECO:0000256" key="1">
    <source>
        <dbReference type="ARBA" id="ARBA00004496"/>
    </source>
</evidence>
<dbReference type="GO" id="GO:0016791">
    <property type="term" value="F:phosphatase activity"/>
    <property type="evidence" value="ECO:0007669"/>
    <property type="project" value="InterPro"/>
</dbReference>
<dbReference type="Pfam" id="PF13242">
    <property type="entry name" value="Hydrolase_like"/>
    <property type="match status" value="1"/>
</dbReference>
<dbReference type="NCBIfam" id="TIGR01656">
    <property type="entry name" value="Histidinol-ppas"/>
    <property type="match status" value="1"/>
</dbReference>
<dbReference type="InterPro" id="IPR006549">
    <property type="entry name" value="HAD-SF_hydro_IIIA"/>
</dbReference>
<feature type="binding site" evidence="10">
    <location>
        <position position="8"/>
    </location>
    <ligand>
        <name>Mg(2+)</name>
        <dbReference type="ChEBI" id="CHEBI:18420"/>
    </ligand>
</feature>
<sequence>MSQAIFIDRDGTIGGSDQVVLPGEFQFFPYAKQALEELKQAGKLVFAFTNQPAISEGKVTREDYERELKQFGFDDVYLCPHRHGKGCKCRKPSPEMLHQAAKEYHLRLNECVVIGDRWTDMLAAHEAGCIKVLVKTGAGEGEYHKYQNQEFFGKWAEVSPDFVAENIKEAVNWLLSQN</sequence>
<feature type="binding site" evidence="10">
    <location>
        <position position="81"/>
    </location>
    <ligand>
        <name>Zn(2+)</name>
        <dbReference type="ChEBI" id="CHEBI:29105"/>
    </ligand>
</feature>
<evidence type="ECO:0000256" key="4">
    <source>
        <dbReference type="ARBA" id="ARBA00022801"/>
    </source>
</evidence>
<feature type="site" description="Contributes to substrate recognition" evidence="9">
    <location>
        <position position="90"/>
    </location>
</feature>
<feature type="binding site" evidence="10">
    <location>
        <position position="10"/>
    </location>
    <ligand>
        <name>Mg(2+)</name>
        <dbReference type="ChEBI" id="CHEBI:18420"/>
    </ligand>
</feature>
<dbReference type="STRING" id="1027249.SAMN05216179_0150"/>
<name>A0A1M7ITS8_9BACI</name>
<dbReference type="GO" id="GO:0046872">
    <property type="term" value="F:metal ion binding"/>
    <property type="evidence" value="ECO:0007669"/>
    <property type="project" value="UniProtKB-KW"/>
</dbReference>
<evidence type="ECO:0000256" key="7">
    <source>
        <dbReference type="PIRNR" id="PIRNR004682"/>
    </source>
</evidence>
<evidence type="ECO:0000256" key="2">
    <source>
        <dbReference type="ARBA" id="ARBA00022490"/>
    </source>
</evidence>
<evidence type="ECO:0000313" key="11">
    <source>
        <dbReference type="EMBL" id="SHM44140.1"/>
    </source>
</evidence>
<feature type="site" description="Stabilizes the phosphoryl group" evidence="9">
    <location>
        <position position="91"/>
    </location>
</feature>
<keyword evidence="10" id="KW-0862">Zinc</keyword>
<dbReference type="GO" id="GO:0005737">
    <property type="term" value="C:cytoplasm"/>
    <property type="evidence" value="ECO:0007669"/>
    <property type="project" value="UniProtKB-SubCell"/>
</dbReference>
<protein>
    <recommendedName>
        <fullName evidence="6 7">D,D-heptose 1,7-bisphosphate phosphatase</fullName>
        <ecNumber evidence="7">3.1.3.-</ecNumber>
    </recommendedName>
</protein>
<feature type="binding site" evidence="10">
    <location>
        <position position="87"/>
    </location>
    <ligand>
        <name>Zn(2+)</name>
        <dbReference type="ChEBI" id="CHEBI:29105"/>
    </ligand>
</feature>
<organism evidence="11 12">
    <name type="scientific">Gracilibacillus kekensis</name>
    <dbReference type="NCBI Taxonomy" id="1027249"/>
    <lineage>
        <taxon>Bacteria</taxon>
        <taxon>Bacillati</taxon>
        <taxon>Bacillota</taxon>
        <taxon>Bacilli</taxon>
        <taxon>Bacillales</taxon>
        <taxon>Bacillaceae</taxon>
        <taxon>Gracilibacillus</taxon>
    </lineage>
</organism>
<dbReference type="AlphaFoldDB" id="A0A1M7ITS8"/>
<dbReference type="NCBIfam" id="NF005264">
    <property type="entry name" value="PRK06769.1"/>
    <property type="match status" value="1"/>
</dbReference>
<dbReference type="EMBL" id="FRCZ01000001">
    <property type="protein sequence ID" value="SHM44140.1"/>
    <property type="molecule type" value="Genomic_DNA"/>
</dbReference>
<dbReference type="InterPro" id="IPR004446">
    <property type="entry name" value="Heptose_bisP_phosphatase"/>
</dbReference>